<keyword evidence="10" id="KW-1185">Reference proteome</keyword>
<evidence type="ECO:0000259" key="8">
    <source>
        <dbReference type="PROSITE" id="PS51032"/>
    </source>
</evidence>
<keyword evidence="3" id="KW-0238">DNA-binding</keyword>
<dbReference type="Proteomes" id="UP001642487">
    <property type="component" value="Chromosome 4"/>
</dbReference>
<evidence type="ECO:0000256" key="4">
    <source>
        <dbReference type="ARBA" id="ARBA00023163"/>
    </source>
</evidence>
<dbReference type="InterPro" id="IPR016177">
    <property type="entry name" value="DNA-bd_dom_sf"/>
</dbReference>
<feature type="compositionally biased region" description="Low complexity" evidence="7">
    <location>
        <begin position="296"/>
        <end position="310"/>
    </location>
</feature>
<evidence type="ECO:0000313" key="10">
    <source>
        <dbReference type="Proteomes" id="UP001642487"/>
    </source>
</evidence>
<reference evidence="9 10" key="1">
    <citation type="submission" date="2024-03" db="EMBL/GenBank/DDBJ databases">
        <authorList>
            <person name="Gkanogiannis A."/>
            <person name="Becerra Lopez-Lavalle L."/>
        </authorList>
    </citation>
    <scope>NUCLEOTIDE SEQUENCE [LARGE SCALE GENOMIC DNA]</scope>
</reference>
<name>A0ABP0YIG6_9ROSI</name>
<comment type="similarity">
    <text evidence="6">Belongs to the AP2/ERF transcription factor family. ERF subfamily.</text>
</comment>
<accession>A0ABP0YIG6</accession>
<protein>
    <recommendedName>
        <fullName evidence="8">AP2/ERF domain-containing protein</fullName>
    </recommendedName>
</protein>
<evidence type="ECO:0000256" key="7">
    <source>
        <dbReference type="SAM" id="MobiDB-lite"/>
    </source>
</evidence>
<evidence type="ECO:0000256" key="5">
    <source>
        <dbReference type="ARBA" id="ARBA00023242"/>
    </source>
</evidence>
<dbReference type="PANTHER" id="PTHR31190">
    <property type="entry name" value="DNA-BINDING DOMAIN"/>
    <property type="match status" value="1"/>
</dbReference>
<dbReference type="PROSITE" id="PS51032">
    <property type="entry name" value="AP2_ERF"/>
    <property type="match status" value="1"/>
</dbReference>
<keyword evidence="4" id="KW-0804">Transcription</keyword>
<keyword evidence="2" id="KW-0805">Transcription regulation</keyword>
<dbReference type="EMBL" id="OZ021738">
    <property type="protein sequence ID" value="CAK9320284.1"/>
    <property type="molecule type" value="Genomic_DNA"/>
</dbReference>
<evidence type="ECO:0000256" key="2">
    <source>
        <dbReference type="ARBA" id="ARBA00023015"/>
    </source>
</evidence>
<dbReference type="Gene3D" id="3.30.730.10">
    <property type="entry name" value="AP2/ERF domain"/>
    <property type="match status" value="1"/>
</dbReference>
<dbReference type="Pfam" id="PF00847">
    <property type="entry name" value="AP2"/>
    <property type="match status" value="1"/>
</dbReference>
<gene>
    <name evidence="9" type="ORF">CITCOLO1_LOCUS12332</name>
</gene>
<proteinExistence type="inferred from homology"/>
<feature type="domain" description="AP2/ERF" evidence="8">
    <location>
        <begin position="134"/>
        <end position="191"/>
    </location>
</feature>
<keyword evidence="5" id="KW-0539">Nucleus</keyword>
<dbReference type="PRINTS" id="PR00367">
    <property type="entry name" value="ETHRSPELEMNT"/>
</dbReference>
<dbReference type="PANTHER" id="PTHR31190:SF421">
    <property type="entry name" value="ETHYLENE-RESPONSIVE TRANSCRIPTION FACTOR ERF110"/>
    <property type="match status" value="1"/>
</dbReference>
<evidence type="ECO:0000256" key="3">
    <source>
        <dbReference type="ARBA" id="ARBA00023125"/>
    </source>
</evidence>
<dbReference type="CDD" id="cd00018">
    <property type="entry name" value="AP2"/>
    <property type="match status" value="1"/>
</dbReference>
<dbReference type="SMART" id="SM00380">
    <property type="entry name" value="AP2"/>
    <property type="match status" value="1"/>
</dbReference>
<evidence type="ECO:0000256" key="1">
    <source>
        <dbReference type="ARBA" id="ARBA00004123"/>
    </source>
</evidence>
<feature type="region of interest" description="Disordered" evidence="7">
    <location>
        <begin position="296"/>
        <end position="324"/>
    </location>
</feature>
<dbReference type="InterPro" id="IPR044808">
    <property type="entry name" value="ERF_plant"/>
</dbReference>
<evidence type="ECO:0000313" key="9">
    <source>
        <dbReference type="EMBL" id="CAK9320284.1"/>
    </source>
</evidence>
<sequence>MADPEDTKAPEMLFLGFGREMEMSAMVSALTHVVAGDVPDSDSYCDSTWSFSSVSASAAPSAPHGGGRYKRGRTLAMEDGGSVSTWSPSSVISGDSSNLVIIRPQTGLVAMENSVYEYGGEIPTTAEEPPARRKYRGVRQRPWGKWAAEIRDPYKAARVWLGTFDTAESAARAYDEAALRFRGNKAKLNFPENVRLRQLPTTESSATHFSSSNSTNTLLAIPTNSEPIVHSRPTANLQSSSDTSPAKFLNFSDGQLQTPIDMYSEINFSSSTSMPSPFYSSSYGSTNSQFLSSSSSSPVVSLSFPPQSSSGRRNNAGDNEHYPISDWSEFFNHAASSG</sequence>
<dbReference type="InterPro" id="IPR036955">
    <property type="entry name" value="AP2/ERF_dom_sf"/>
</dbReference>
<evidence type="ECO:0000256" key="6">
    <source>
        <dbReference type="ARBA" id="ARBA00024343"/>
    </source>
</evidence>
<organism evidence="9 10">
    <name type="scientific">Citrullus colocynthis</name>
    <name type="common">colocynth</name>
    <dbReference type="NCBI Taxonomy" id="252529"/>
    <lineage>
        <taxon>Eukaryota</taxon>
        <taxon>Viridiplantae</taxon>
        <taxon>Streptophyta</taxon>
        <taxon>Embryophyta</taxon>
        <taxon>Tracheophyta</taxon>
        <taxon>Spermatophyta</taxon>
        <taxon>Magnoliopsida</taxon>
        <taxon>eudicotyledons</taxon>
        <taxon>Gunneridae</taxon>
        <taxon>Pentapetalae</taxon>
        <taxon>rosids</taxon>
        <taxon>fabids</taxon>
        <taxon>Cucurbitales</taxon>
        <taxon>Cucurbitaceae</taxon>
        <taxon>Benincaseae</taxon>
        <taxon>Citrullus</taxon>
    </lineage>
</organism>
<comment type="subcellular location">
    <subcellularLocation>
        <location evidence="1">Nucleus</location>
    </subcellularLocation>
</comment>
<dbReference type="SUPFAM" id="SSF54171">
    <property type="entry name" value="DNA-binding domain"/>
    <property type="match status" value="1"/>
</dbReference>
<dbReference type="InterPro" id="IPR001471">
    <property type="entry name" value="AP2/ERF_dom"/>
</dbReference>